<organism evidence="1 2">
    <name type="scientific">Blautia intestinalis</name>
    <dbReference type="NCBI Taxonomy" id="2763028"/>
    <lineage>
        <taxon>Bacteria</taxon>
        <taxon>Bacillati</taxon>
        <taxon>Bacillota</taxon>
        <taxon>Clostridia</taxon>
        <taxon>Lachnospirales</taxon>
        <taxon>Lachnospiraceae</taxon>
        <taxon>Blautia</taxon>
    </lineage>
</organism>
<evidence type="ECO:0000313" key="1">
    <source>
        <dbReference type="EMBL" id="MBC5741504.1"/>
    </source>
</evidence>
<name>A0ABR7I4S1_9FIRM</name>
<keyword evidence="2" id="KW-1185">Reference proteome</keyword>
<sequence>MVKIRVKHEFKDMENDLKLRTVGEIMTVPKKRAEYLVHMKVAEVIDLKGGDPESPIEAQG</sequence>
<comment type="caution">
    <text evidence="1">The sequence shown here is derived from an EMBL/GenBank/DDBJ whole genome shotgun (WGS) entry which is preliminary data.</text>
</comment>
<evidence type="ECO:0000313" key="2">
    <source>
        <dbReference type="Proteomes" id="UP000633936"/>
    </source>
</evidence>
<accession>A0ABR7I4S1</accession>
<reference evidence="1 2" key="1">
    <citation type="submission" date="2020-08" db="EMBL/GenBank/DDBJ databases">
        <title>Genome public.</title>
        <authorList>
            <person name="Liu C."/>
            <person name="Sun Q."/>
        </authorList>
    </citation>
    <scope>NUCLEOTIDE SEQUENCE [LARGE SCALE GENOMIC DNA]</scope>
    <source>
        <strain evidence="1 2">27-44</strain>
    </source>
</reference>
<protein>
    <submittedName>
        <fullName evidence="1">Uncharacterized protein</fullName>
    </submittedName>
</protein>
<gene>
    <name evidence="1" type="ORF">H8Z79_13880</name>
</gene>
<dbReference type="RefSeq" id="WP_118040728.1">
    <property type="nucleotide sequence ID" value="NZ_JACOQE010000011.1"/>
</dbReference>
<dbReference type="EMBL" id="JACOQE010000011">
    <property type="protein sequence ID" value="MBC5741504.1"/>
    <property type="molecule type" value="Genomic_DNA"/>
</dbReference>
<dbReference type="Proteomes" id="UP000633936">
    <property type="component" value="Unassembled WGS sequence"/>
</dbReference>
<proteinExistence type="predicted"/>